<dbReference type="InterPro" id="IPR053876">
    <property type="entry name" value="Phage_int_M"/>
</dbReference>
<dbReference type="Proteomes" id="UP000318394">
    <property type="component" value="Unassembled WGS sequence"/>
</dbReference>
<dbReference type="GO" id="GO:0015074">
    <property type="term" value="P:DNA integration"/>
    <property type="evidence" value="ECO:0007669"/>
    <property type="project" value="UniProtKB-KW"/>
</dbReference>
<evidence type="ECO:0000256" key="4">
    <source>
        <dbReference type="ARBA" id="ARBA00023172"/>
    </source>
</evidence>
<evidence type="ECO:0000313" key="9">
    <source>
        <dbReference type="Proteomes" id="UP000318394"/>
    </source>
</evidence>
<evidence type="ECO:0000256" key="2">
    <source>
        <dbReference type="ARBA" id="ARBA00022908"/>
    </source>
</evidence>
<protein>
    <submittedName>
        <fullName evidence="7">DUF4102 domain-containing protein</fullName>
    </submittedName>
</protein>
<dbReference type="OrthoDB" id="9795573at2"/>
<dbReference type="RefSeq" id="WP_006248939.1">
    <property type="nucleotide sequence ID" value="NZ_CP011098.1"/>
</dbReference>
<name>A0A547EJV8_MANHA</name>
<dbReference type="EMBL" id="VAJI01000012">
    <property type="protein sequence ID" value="TRB37539.1"/>
    <property type="molecule type" value="Genomic_DNA"/>
</dbReference>
<evidence type="ECO:0000256" key="3">
    <source>
        <dbReference type="ARBA" id="ARBA00023125"/>
    </source>
</evidence>
<dbReference type="Pfam" id="PF13356">
    <property type="entry name" value="Arm-DNA-bind_3"/>
    <property type="match status" value="1"/>
</dbReference>
<feature type="domain" description="Tyr recombinase" evidence="5">
    <location>
        <begin position="211"/>
        <end position="394"/>
    </location>
</feature>
<evidence type="ECO:0000256" key="1">
    <source>
        <dbReference type="ARBA" id="ARBA00008857"/>
    </source>
</evidence>
<dbReference type="Proteomes" id="UP000315164">
    <property type="component" value="Unassembled WGS sequence"/>
</dbReference>
<dbReference type="AlphaFoldDB" id="A0A547EJV8"/>
<dbReference type="Gene3D" id="3.30.160.390">
    <property type="entry name" value="Integrase, DNA-binding domain"/>
    <property type="match status" value="1"/>
</dbReference>
<keyword evidence="9" id="KW-1185">Reference proteome</keyword>
<dbReference type="PROSITE" id="PS51898">
    <property type="entry name" value="TYR_RECOMBINASE"/>
    <property type="match status" value="1"/>
</dbReference>
<evidence type="ECO:0000259" key="5">
    <source>
        <dbReference type="PROSITE" id="PS51898"/>
    </source>
</evidence>
<reference evidence="8 9" key="1">
    <citation type="journal article" date="2019" name="Vet. Microbiol.">
        <title>Genetic characterization of susceptible and multi-drug resistant Mannheimia haemolytica isolated from high-risk stocker calves prior to and after antimicrobial metaphylaxis.</title>
        <authorList>
            <person name="Snyder E.R."/>
            <person name="Alvarez-Narvaez S."/>
            <person name="Credille B.C."/>
        </authorList>
    </citation>
    <scope>NUCLEOTIDE SEQUENCE [LARGE SCALE GENOMIC DNA]</scope>
    <source>
        <strain evidence="7 8">UGA-R5-128-1</strain>
        <strain evidence="6 9">UGA-R7-163-1</strain>
    </source>
</reference>
<dbReference type="InterPro" id="IPR013762">
    <property type="entry name" value="Integrase-like_cat_sf"/>
</dbReference>
<evidence type="ECO:0000313" key="7">
    <source>
        <dbReference type="EMBL" id="TRB74491.1"/>
    </source>
</evidence>
<dbReference type="PANTHER" id="PTHR30629">
    <property type="entry name" value="PROPHAGE INTEGRASE"/>
    <property type="match status" value="1"/>
</dbReference>
<evidence type="ECO:0000313" key="6">
    <source>
        <dbReference type="EMBL" id="TRB37539.1"/>
    </source>
</evidence>
<dbReference type="PANTHER" id="PTHR30629:SF6">
    <property type="entry name" value="PROPHAGE INTEGRASE INTA-RELATED"/>
    <property type="match status" value="1"/>
</dbReference>
<keyword evidence="2" id="KW-0229">DNA integration</keyword>
<dbReference type="InterPro" id="IPR025166">
    <property type="entry name" value="Integrase_DNA_bind_dom"/>
</dbReference>
<dbReference type="InterPro" id="IPR050808">
    <property type="entry name" value="Phage_Integrase"/>
</dbReference>
<keyword evidence="3" id="KW-0238">DNA-binding</keyword>
<dbReference type="CDD" id="cd00801">
    <property type="entry name" value="INT_P4_C"/>
    <property type="match status" value="1"/>
</dbReference>
<comment type="similarity">
    <text evidence="1">Belongs to the 'phage' integrase family.</text>
</comment>
<dbReference type="Gene3D" id="1.10.443.10">
    <property type="entry name" value="Intergrase catalytic core"/>
    <property type="match status" value="1"/>
</dbReference>
<sequence length="413" mass="47426">MARTTKALNKTQIENAKSKDKEYILSDGDGLNLRVKPLPKGSKIWIFNYTNPQTKNRTNLTIGRYPLITLAEARTICDGYRSLIEKGIDPQEEKKRLQQEAENRVNDTFRNVAESYFNGIYKEKAKNPITREKNWIRLENHIFPYIGDKHVEEIKVKALVDIYSKVADKSNTLKKLHQLVSAVMDHAITQGIIESHNCRLAVKNFYIKPSTPNPTIELEELPQLFTDLHNAKLSKQTYALVCWSFLTALRPNEAVNAEWKEIDFEKKLWNIPKEKMKGKADKKRPHSVPLSSQALKILEMMKMHSNSSPFVFPGRSSNSKPMSNATVNSTLKRNGYKDRLTAHGIRAFVKTFLSSRKVDRHVSESILSHLLEGGDDLENTYNRYDFLEERVPVMQLLGDYCEQCGMNLELVRG</sequence>
<dbReference type="EMBL" id="VAJB01000015">
    <property type="protein sequence ID" value="TRB74491.1"/>
    <property type="molecule type" value="Genomic_DNA"/>
</dbReference>
<dbReference type="GeneID" id="67369412"/>
<keyword evidence="4" id="KW-0233">DNA recombination</keyword>
<dbReference type="Gene3D" id="1.10.150.130">
    <property type="match status" value="1"/>
</dbReference>
<organism evidence="7 8">
    <name type="scientific">Mannheimia haemolytica</name>
    <name type="common">Pasteurella haemolytica</name>
    <dbReference type="NCBI Taxonomy" id="75985"/>
    <lineage>
        <taxon>Bacteria</taxon>
        <taxon>Pseudomonadati</taxon>
        <taxon>Pseudomonadota</taxon>
        <taxon>Gammaproteobacteria</taxon>
        <taxon>Pasteurellales</taxon>
        <taxon>Pasteurellaceae</taxon>
        <taxon>Mannheimia</taxon>
    </lineage>
</organism>
<gene>
    <name evidence="7" type="ORF">FEA53_08370</name>
    <name evidence="6" type="ORF">FEB89_07415</name>
</gene>
<dbReference type="SUPFAM" id="SSF56349">
    <property type="entry name" value="DNA breaking-rejoining enzymes"/>
    <property type="match status" value="1"/>
</dbReference>
<evidence type="ECO:0000313" key="8">
    <source>
        <dbReference type="Proteomes" id="UP000315164"/>
    </source>
</evidence>
<dbReference type="Pfam" id="PF00589">
    <property type="entry name" value="Phage_integrase"/>
    <property type="match status" value="1"/>
</dbReference>
<comment type="caution">
    <text evidence="7">The sequence shown here is derived from an EMBL/GenBank/DDBJ whole genome shotgun (WGS) entry which is preliminary data.</text>
</comment>
<dbReference type="KEGG" id="mhaq:WC39_08540"/>
<dbReference type="InterPro" id="IPR038488">
    <property type="entry name" value="Integrase_DNA-bd_sf"/>
</dbReference>
<dbReference type="InterPro" id="IPR011010">
    <property type="entry name" value="DNA_brk_join_enz"/>
</dbReference>
<dbReference type="GO" id="GO:0006310">
    <property type="term" value="P:DNA recombination"/>
    <property type="evidence" value="ECO:0007669"/>
    <property type="project" value="UniProtKB-KW"/>
</dbReference>
<dbReference type="InterPro" id="IPR002104">
    <property type="entry name" value="Integrase_catalytic"/>
</dbReference>
<dbReference type="KEGG" id="mhay:VK67_08540"/>
<accession>A0A547EJV8</accession>
<dbReference type="Pfam" id="PF22022">
    <property type="entry name" value="Phage_int_M"/>
    <property type="match status" value="1"/>
</dbReference>
<dbReference type="InterPro" id="IPR010998">
    <property type="entry name" value="Integrase_recombinase_N"/>
</dbReference>
<proteinExistence type="inferred from homology"/>
<dbReference type="GO" id="GO:0003677">
    <property type="term" value="F:DNA binding"/>
    <property type="evidence" value="ECO:0007669"/>
    <property type="project" value="UniProtKB-KW"/>
</dbReference>